<feature type="compositionally biased region" description="Basic and acidic residues" evidence="1">
    <location>
        <begin position="161"/>
        <end position="171"/>
    </location>
</feature>
<dbReference type="GO" id="GO:0000387">
    <property type="term" value="P:spliceosomal snRNP assembly"/>
    <property type="evidence" value="ECO:0007669"/>
    <property type="project" value="TreeGrafter"/>
</dbReference>
<feature type="domain" description="Coilin N-terminal" evidence="2">
    <location>
        <begin position="40"/>
        <end position="168"/>
    </location>
</feature>
<dbReference type="Proteomes" id="UP000515140">
    <property type="component" value="Unplaced"/>
</dbReference>
<dbReference type="InterPro" id="IPR056398">
    <property type="entry name" value="Tudor_Coilin"/>
</dbReference>
<dbReference type="Pfam" id="PF23086">
    <property type="entry name" value="Tudor_Coilin"/>
    <property type="match status" value="1"/>
</dbReference>
<keyword evidence="4" id="KW-1185">Reference proteome</keyword>
<dbReference type="PANTHER" id="PTHR15197:SF0">
    <property type="entry name" value="COILIN"/>
    <property type="match status" value="1"/>
</dbReference>
<evidence type="ECO:0000313" key="4">
    <source>
        <dbReference type="Proteomes" id="UP000515140"/>
    </source>
</evidence>
<feature type="region of interest" description="Disordered" evidence="1">
    <location>
        <begin position="141"/>
        <end position="447"/>
    </location>
</feature>
<dbReference type="InterPro" id="IPR031722">
    <property type="entry name" value="Coilin_N"/>
</dbReference>
<feature type="compositionally biased region" description="Polar residues" evidence="1">
    <location>
        <begin position="303"/>
        <end position="313"/>
    </location>
</feature>
<dbReference type="GO" id="GO:0030620">
    <property type="term" value="F:U2 snRNA binding"/>
    <property type="evidence" value="ECO:0007669"/>
    <property type="project" value="TreeGrafter"/>
</dbReference>
<dbReference type="RefSeq" id="XP_020847589.1">
    <property type="nucleotide sequence ID" value="XM_020991930.1"/>
</dbReference>
<dbReference type="GO" id="GO:0030619">
    <property type="term" value="F:U1 snRNA binding"/>
    <property type="evidence" value="ECO:0007669"/>
    <property type="project" value="TreeGrafter"/>
</dbReference>
<feature type="compositionally biased region" description="Basic residues" evidence="1">
    <location>
        <begin position="436"/>
        <end position="447"/>
    </location>
</feature>
<dbReference type="PANTHER" id="PTHR15197">
    <property type="entry name" value="COILIN P80"/>
    <property type="match status" value="1"/>
</dbReference>
<reference evidence="5" key="1">
    <citation type="submission" date="2025-08" db="UniProtKB">
        <authorList>
            <consortium name="RefSeq"/>
        </authorList>
    </citation>
    <scope>IDENTIFICATION</scope>
    <source>
        <tissue evidence="5">Spleen</tissue>
    </source>
</reference>
<dbReference type="GO" id="GO:0015030">
    <property type="term" value="C:Cajal body"/>
    <property type="evidence" value="ECO:0007669"/>
    <property type="project" value="TreeGrafter"/>
</dbReference>
<dbReference type="InParanoid" id="A0A6P5KRU4"/>
<feature type="compositionally biased region" description="Basic and acidic residues" evidence="1">
    <location>
        <begin position="208"/>
        <end position="220"/>
    </location>
</feature>
<feature type="compositionally biased region" description="Basic residues" evidence="1">
    <location>
        <begin position="183"/>
        <end position="192"/>
    </location>
</feature>
<feature type="compositionally biased region" description="Basic and acidic residues" evidence="1">
    <location>
        <begin position="252"/>
        <end position="262"/>
    </location>
</feature>
<protein>
    <submittedName>
        <fullName evidence="5">Coilin</fullName>
    </submittedName>
</protein>
<dbReference type="FunCoup" id="A0A6P5KRU4">
    <property type="interactions" value="3408"/>
</dbReference>
<evidence type="ECO:0000256" key="1">
    <source>
        <dbReference type="SAM" id="MobiDB-lite"/>
    </source>
</evidence>
<evidence type="ECO:0000313" key="5">
    <source>
        <dbReference type="RefSeq" id="XP_020847589.1"/>
    </source>
</evidence>
<feature type="compositionally biased region" description="Polar residues" evidence="1">
    <location>
        <begin position="402"/>
        <end position="411"/>
    </location>
</feature>
<proteinExistence type="predicted"/>
<feature type="compositionally biased region" description="Acidic residues" evidence="1">
    <location>
        <begin position="149"/>
        <end position="160"/>
    </location>
</feature>
<feature type="compositionally biased region" description="Low complexity" evidence="1">
    <location>
        <begin position="271"/>
        <end position="283"/>
    </location>
</feature>
<dbReference type="KEGG" id="pcw:110212087"/>
<organism evidence="4 5">
    <name type="scientific">Phascolarctos cinereus</name>
    <name type="common">Koala</name>
    <dbReference type="NCBI Taxonomy" id="38626"/>
    <lineage>
        <taxon>Eukaryota</taxon>
        <taxon>Metazoa</taxon>
        <taxon>Chordata</taxon>
        <taxon>Craniata</taxon>
        <taxon>Vertebrata</taxon>
        <taxon>Euteleostomi</taxon>
        <taxon>Mammalia</taxon>
        <taxon>Metatheria</taxon>
        <taxon>Diprotodontia</taxon>
        <taxon>Phascolarctidae</taxon>
        <taxon>Phascolarctos</taxon>
    </lineage>
</organism>
<feature type="compositionally biased region" description="Low complexity" evidence="1">
    <location>
        <begin position="334"/>
        <end position="345"/>
    </location>
</feature>
<dbReference type="Pfam" id="PF15862">
    <property type="entry name" value="Coilin_N"/>
    <property type="match status" value="1"/>
</dbReference>
<evidence type="ECO:0000259" key="3">
    <source>
        <dbReference type="Pfam" id="PF23086"/>
    </source>
</evidence>
<name>A0A6P5KRU4_PHACI</name>
<sequence>MSIPEATKGAPHNVLSHLRGFLVPLGFRRTRYKMAASETVRLRLHFDYPPPSSPRCSVFWLLADLTKCRVVTDLASLIRHRFGFSSRAALGLYLDGGLLPPTESARLVRDNDCLRVKLEDVEIVENSVAVSNGLSYSYKKSRKRRTTWEEEEESDAENDQYTEKHWKRGEISETSSLEPDHSTRKKNKKRKRSEGGSENNGKWTPKKLGKEKEGKAEDKKQKKSPKPSKAKTLPERTKKSHSIQKSASSKKNLAETKRKKDVGLSAKANPDTSSDSDSSATSSDDSHNKTSLGGKKLVEKPSFITSKPTGSHSTADRLIGSNAPSVKGKGAQASSSSLDSSSSSDDQSRMPKRTPALSPPPTGTGVAPGSSQGNGPDTDNHLGTRQESRYSNLWDKPVLGNSGKQLTSLAPQSAPHPSGFGRGRGRGEDIFPWRGPRGRGFRGIRGRGRGGNINYGFNGESQKQQQLTEVVKNTSIIIQNPVETPQKDYSLLPQLAAPPRVGEKIAFKLLELTADYSPDVSSYKEGKIINYNPDAQEVDIEILSSLPVVKEPGKFDLVYQNENGTEVVEYAVSQDKRITICWKELIEPRLIIEPHADTPSTEQA</sequence>
<dbReference type="InterPro" id="IPR024822">
    <property type="entry name" value="Coilin"/>
</dbReference>
<dbReference type="GeneID" id="110212087"/>
<feature type="domain" description="Coilin tudor" evidence="3">
    <location>
        <begin position="486"/>
        <end position="578"/>
    </location>
</feature>
<dbReference type="AlphaFoldDB" id="A0A6P5KRU4"/>
<dbReference type="CTD" id="8161"/>
<accession>A0A6P5KRU4</accession>
<evidence type="ECO:0000259" key="2">
    <source>
        <dbReference type="Pfam" id="PF15862"/>
    </source>
</evidence>
<feature type="compositionally biased region" description="Basic and acidic residues" evidence="1">
    <location>
        <begin position="378"/>
        <end position="388"/>
    </location>
</feature>
<gene>
    <name evidence="5" type="primary">COIL</name>
</gene>